<dbReference type="Gene3D" id="2.30.30.40">
    <property type="entry name" value="SH3 Domains"/>
    <property type="match status" value="2"/>
</dbReference>
<dbReference type="Pfam" id="PF08239">
    <property type="entry name" value="SH3_3"/>
    <property type="match status" value="2"/>
</dbReference>
<dbReference type="PANTHER" id="PTHR30404">
    <property type="entry name" value="N-ACETYLMURAMOYL-L-ALANINE AMIDASE"/>
    <property type="match status" value="1"/>
</dbReference>
<name>A0A2N5NB14_9BACL</name>
<dbReference type="InterPro" id="IPR050695">
    <property type="entry name" value="N-acetylmuramoyl_amidase_3"/>
</dbReference>
<dbReference type="Pfam" id="PF01520">
    <property type="entry name" value="Amidase_3"/>
    <property type="match status" value="1"/>
</dbReference>
<dbReference type="CDD" id="cd02696">
    <property type="entry name" value="MurNAc-LAA"/>
    <property type="match status" value="1"/>
</dbReference>
<dbReference type="AlphaFoldDB" id="A0A2N5NB14"/>
<dbReference type="PROSITE" id="PS51781">
    <property type="entry name" value="SH3B"/>
    <property type="match status" value="1"/>
</dbReference>
<dbReference type="GO" id="GO:0009253">
    <property type="term" value="P:peptidoglycan catabolic process"/>
    <property type="evidence" value="ECO:0007669"/>
    <property type="project" value="InterPro"/>
</dbReference>
<dbReference type="InterPro" id="IPR003646">
    <property type="entry name" value="SH3-like_bac-type"/>
</dbReference>
<sequence>MIRRLTMLLIALLLALPAWTAGEATAAGASYKVGTKSLAVREDADSGSAVKGYLKQGTVVQVTEEKYGWAKLSGGGLKGWAAAHFLVASSGPAGASGSGSSVTTASAAKDSGWKSVAGSGVRLRSGPGTGYDVVGSVTTGDRVKIVKQEGSWSRITTESGQTAWMSSQYIGGSVAVSSGGGLGPATGSSRGSLQGKLIAVDPGHGGNDPGMIGTTHGTEEKDLTLSTSKLLAEELRSLGARVVMTRTKDGEKPALPERVKTAADAEADAFVSVHYNSAKNQASGTLVFYYSKSKDAPLAHAVEGRLQGLSLRSNGIAFGDYHVLRENRLPSVLVELGFLSNAKDEKEARTASYQKAAAKAIAEGLQDYFARKSS</sequence>
<dbReference type="PANTHER" id="PTHR30404:SF0">
    <property type="entry name" value="N-ACETYLMURAMOYL-L-ALANINE AMIDASE AMIC"/>
    <property type="match status" value="1"/>
</dbReference>
<gene>
    <name evidence="5" type="ORF">B8V81_1747</name>
</gene>
<dbReference type="GO" id="GO:0071555">
    <property type="term" value="P:cell wall organization"/>
    <property type="evidence" value="ECO:0007669"/>
    <property type="project" value="UniProtKB-KW"/>
</dbReference>
<dbReference type="EMBL" id="NFEZ01000003">
    <property type="protein sequence ID" value="PLT47523.1"/>
    <property type="molecule type" value="Genomic_DNA"/>
</dbReference>
<feature type="domain" description="SH3b" evidence="4">
    <location>
        <begin position="111"/>
        <end position="174"/>
    </location>
</feature>
<keyword evidence="2" id="KW-0961">Cell wall biogenesis/degradation</keyword>
<dbReference type="SUPFAM" id="SSF53187">
    <property type="entry name" value="Zn-dependent exopeptidases"/>
    <property type="match status" value="1"/>
</dbReference>
<dbReference type="SMART" id="SM00646">
    <property type="entry name" value="Ami_3"/>
    <property type="match status" value="1"/>
</dbReference>
<dbReference type="EC" id="3.5.1.28" evidence="5"/>
<accession>A0A2N5NB14</accession>
<dbReference type="RefSeq" id="WP_101808142.1">
    <property type="nucleotide sequence ID" value="NZ_NFEZ01000003.1"/>
</dbReference>
<dbReference type="Proteomes" id="UP000234789">
    <property type="component" value="Unassembled WGS sequence"/>
</dbReference>
<dbReference type="GO" id="GO:0008745">
    <property type="term" value="F:N-acetylmuramoyl-L-alanine amidase activity"/>
    <property type="evidence" value="ECO:0007669"/>
    <property type="project" value="UniProtKB-EC"/>
</dbReference>
<dbReference type="GO" id="GO:0030288">
    <property type="term" value="C:outer membrane-bounded periplasmic space"/>
    <property type="evidence" value="ECO:0007669"/>
    <property type="project" value="TreeGrafter"/>
</dbReference>
<evidence type="ECO:0000313" key="6">
    <source>
        <dbReference type="Proteomes" id="UP000234789"/>
    </source>
</evidence>
<dbReference type="Gene3D" id="3.40.630.40">
    <property type="entry name" value="Zn-dependent exopeptidases"/>
    <property type="match status" value="1"/>
</dbReference>
<proteinExistence type="predicted"/>
<keyword evidence="3" id="KW-0732">Signal</keyword>
<organism evidence="5 6">
    <name type="scientific">Paenibacillus pasadenensis</name>
    <dbReference type="NCBI Taxonomy" id="217090"/>
    <lineage>
        <taxon>Bacteria</taxon>
        <taxon>Bacillati</taxon>
        <taxon>Bacillota</taxon>
        <taxon>Bacilli</taxon>
        <taxon>Bacillales</taxon>
        <taxon>Paenibacillaceae</taxon>
        <taxon>Paenibacillus</taxon>
    </lineage>
</organism>
<evidence type="ECO:0000259" key="4">
    <source>
        <dbReference type="PROSITE" id="PS51781"/>
    </source>
</evidence>
<evidence type="ECO:0000256" key="1">
    <source>
        <dbReference type="ARBA" id="ARBA00022801"/>
    </source>
</evidence>
<reference evidence="5 6" key="1">
    <citation type="submission" date="2017-05" db="EMBL/GenBank/DDBJ databases">
        <title>Functional genome analysis of Paenibacillus pasadenensis strain R16: insights on endophytic life style and antifungal activity.</title>
        <authorList>
            <person name="Passera A."/>
            <person name="Marcolungo L."/>
            <person name="Casati P."/>
            <person name="Brasca M."/>
            <person name="Quaglino F."/>
            <person name="Delledonne M."/>
        </authorList>
    </citation>
    <scope>NUCLEOTIDE SEQUENCE [LARGE SCALE GENOMIC DNA]</scope>
    <source>
        <strain evidence="5 6">R16</strain>
    </source>
</reference>
<keyword evidence="1 5" id="KW-0378">Hydrolase</keyword>
<feature type="signal peptide" evidence="3">
    <location>
        <begin position="1"/>
        <end position="20"/>
    </location>
</feature>
<dbReference type="SMART" id="SM00287">
    <property type="entry name" value="SH3b"/>
    <property type="match status" value="2"/>
</dbReference>
<dbReference type="InterPro" id="IPR002508">
    <property type="entry name" value="MurNAc-LAA_cat"/>
</dbReference>
<evidence type="ECO:0000256" key="2">
    <source>
        <dbReference type="ARBA" id="ARBA00023316"/>
    </source>
</evidence>
<keyword evidence="6" id="KW-1185">Reference proteome</keyword>
<comment type="caution">
    <text evidence="5">The sequence shown here is derived from an EMBL/GenBank/DDBJ whole genome shotgun (WGS) entry which is preliminary data.</text>
</comment>
<feature type="chain" id="PRO_5038895179" evidence="3">
    <location>
        <begin position="21"/>
        <end position="374"/>
    </location>
</feature>
<evidence type="ECO:0000256" key="3">
    <source>
        <dbReference type="SAM" id="SignalP"/>
    </source>
</evidence>
<protein>
    <submittedName>
        <fullName evidence="5">N-acetylmuramoyl-L-alanine amidase</fullName>
        <ecNumber evidence="5">3.5.1.28</ecNumber>
    </submittedName>
</protein>
<evidence type="ECO:0000313" key="5">
    <source>
        <dbReference type="EMBL" id="PLT47523.1"/>
    </source>
</evidence>